<evidence type="ECO:0000256" key="6">
    <source>
        <dbReference type="ARBA" id="ARBA00022989"/>
    </source>
</evidence>
<comment type="subcellular location">
    <subcellularLocation>
        <location evidence="1 15">Cell membrane</location>
        <topology evidence="1 15">Multi-pass membrane protein</topology>
    </subcellularLocation>
</comment>
<feature type="transmembrane region" description="Helical" evidence="15">
    <location>
        <begin position="417"/>
        <end position="437"/>
    </location>
</feature>
<organism evidence="19 20">
    <name type="scientific">Molothrus ater</name>
    <name type="common">Brown-headed cowbird</name>
    <dbReference type="NCBI Taxonomy" id="84834"/>
    <lineage>
        <taxon>Eukaryota</taxon>
        <taxon>Metazoa</taxon>
        <taxon>Chordata</taxon>
        <taxon>Craniata</taxon>
        <taxon>Vertebrata</taxon>
        <taxon>Euteleostomi</taxon>
        <taxon>Archelosauria</taxon>
        <taxon>Archosauria</taxon>
        <taxon>Dinosauria</taxon>
        <taxon>Saurischia</taxon>
        <taxon>Theropoda</taxon>
        <taxon>Coelurosauria</taxon>
        <taxon>Aves</taxon>
        <taxon>Neognathae</taxon>
        <taxon>Neoaves</taxon>
        <taxon>Telluraves</taxon>
        <taxon>Australaves</taxon>
        <taxon>Passeriformes</taxon>
        <taxon>Passeroidea</taxon>
        <taxon>Icteridae</taxon>
        <taxon>Molothrus</taxon>
    </lineage>
</organism>
<gene>
    <name evidence="19" type="primary">Slco1c1_1</name>
    <name evidence="19" type="ORF">MOLATE_R12685</name>
</gene>
<comment type="similarity">
    <text evidence="2 15">Belongs to the organo anion transporter (TC 2.A.60) family.</text>
</comment>
<feature type="transmembrane region" description="Helical" evidence="15">
    <location>
        <begin position="271"/>
        <end position="293"/>
    </location>
</feature>
<name>A0A7L3V0H5_MOLAT</name>
<evidence type="ECO:0000256" key="2">
    <source>
        <dbReference type="ARBA" id="ARBA00009657"/>
    </source>
</evidence>
<evidence type="ECO:0000259" key="18">
    <source>
        <dbReference type="PROSITE" id="PS51465"/>
    </source>
</evidence>
<evidence type="ECO:0000256" key="13">
    <source>
        <dbReference type="ARBA" id="ARBA00051340"/>
    </source>
</evidence>
<dbReference type="GO" id="GO:0016323">
    <property type="term" value="C:basolateral plasma membrane"/>
    <property type="evidence" value="ECO:0007669"/>
    <property type="project" value="TreeGrafter"/>
</dbReference>
<feature type="transmembrane region" description="Helical" evidence="15">
    <location>
        <begin position="111"/>
        <end position="132"/>
    </location>
</feature>
<dbReference type="InterPro" id="IPR020846">
    <property type="entry name" value="MFS_dom"/>
</dbReference>
<accession>A0A7L3V0H5</accession>
<keyword evidence="3 15" id="KW-0813">Transport</keyword>
<dbReference type="Pfam" id="PF07648">
    <property type="entry name" value="Kazal_2"/>
    <property type="match status" value="1"/>
</dbReference>
<evidence type="ECO:0000256" key="10">
    <source>
        <dbReference type="ARBA" id="ARBA00023157"/>
    </source>
</evidence>
<dbReference type="SUPFAM" id="SSF100895">
    <property type="entry name" value="Kazal-type serine protease inhibitors"/>
    <property type="match status" value="1"/>
</dbReference>
<feature type="transmembrane region" description="Helical" evidence="15">
    <location>
        <begin position="379"/>
        <end position="397"/>
    </location>
</feature>
<evidence type="ECO:0000256" key="7">
    <source>
        <dbReference type="ARBA" id="ARBA00023055"/>
    </source>
</evidence>
<feature type="transmembrane region" description="Helical" evidence="15">
    <location>
        <begin position="220"/>
        <end position="250"/>
    </location>
</feature>
<feature type="transmembrane region" description="Helical" evidence="15">
    <location>
        <begin position="665"/>
        <end position="688"/>
    </location>
</feature>
<dbReference type="NCBIfam" id="TIGR00805">
    <property type="entry name" value="oat"/>
    <property type="match status" value="1"/>
</dbReference>
<dbReference type="Gene3D" id="3.30.60.30">
    <property type="match status" value="1"/>
</dbReference>
<evidence type="ECO:0000256" key="14">
    <source>
        <dbReference type="ARBA" id="ARBA00052624"/>
    </source>
</evidence>
<dbReference type="InterPro" id="IPR004156">
    <property type="entry name" value="OATP"/>
</dbReference>
<dbReference type="SUPFAM" id="SSF103473">
    <property type="entry name" value="MFS general substrate transporter"/>
    <property type="match status" value="1"/>
</dbReference>
<feature type="domain" description="Major facilitator superfamily (MFS) profile" evidence="17">
    <location>
        <begin position="45"/>
        <end position="692"/>
    </location>
</feature>
<keyword evidence="7" id="KW-0445">Lipid transport</keyword>
<dbReference type="PANTHER" id="PTHR11388:SF99">
    <property type="entry name" value="SOLUTE CARRIER ORGANIC ANION TRANSPORTER FAMILY MEMBER 1C1"/>
    <property type="match status" value="1"/>
</dbReference>
<evidence type="ECO:0000256" key="9">
    <source>
        <dbReference type="ARBA" id="ARBA00023136"/>
    </source>
</evidence>
<feature type="compositionally biased region" description="Basic and acidic residues" evidence="16">
    <location>
        <begin position="301"/>
        <end position="323"/>
    </location>
</feature>
<keyword evidence="10" id="KW-1015">Disulfide bond</keyword>
<protein>
    <recommendedName>
        <fullName evidence="15">Solute carrier organic anion transporter family member</fullName>
    </recommendedName>
</protein>
<feature type="transmembrane region" description="Helical" evidence="15">
    <location>
        <begin position="83"/>
        <end position="104"/>
    </location>
</feature>
<feature type="region of interest" description="Disordered" evidence="16">
    <location>
        <begin position="301"/>
        <end position="324"/>
    </location>
</feature>
<evidence type="ECO:0000256" key="1">
    <source>
        <dbReference type="ARBA" id="ARBA00004651"/>
    </source>
</evidence>
<keyword evidence="8 15" id="KW-0406">Ion transport</keyword>
<dbReference type="Gene3D" id="1.20.1250.20">
    <property type="entry name" value="MFS general substrate transporter like domains"/>
    <property type="match status" value="1"/>
</dbReference>
<feature type="non-terminal residue" evidence="19">
    <location>
        <position position="736"/>
    </location>
</feature>
<evidence type="ECO:0000256" key="12">
    <source>
        <dbReference type="ARBA" id="ARBA00050960"/>
    </source>
</evidence>
<evidence type="ECO:0000259" key="17">
    <source>
        <dbReference type="PROSITE" id="PS50850"/>
    </source>
</evidence>
<dbReference type="AlphaFoldDB" id="A0A7L3V0H5"/>
<dbReference type="EMBL" id="VZUF01138281">
    <property type="protein sequence ID" value="NXV57481.1"/>
    <property type="molecule type" value="Genomic_DNA"/>
</dbReference>
<dbReference type="InterPro" id="IPR036259">
    <property type="entry name" value="MFS_trans_sf"/>
</dbReference>
<keyword evidence="11" id="KW-0325">Glycoprotein</keyword>
<comment type="catalytic activity">
    <reaction evidence="14">
        <text>L-thyroxine sulfate(out) = L-thyroxine sulfate(in)</text>
        <dbReference type="Rhea" id="RHEA:73311"/>
        <dbReference type="ChEBI" id="CHEBI:176512"/>
    </reaction>
</comment>
<dbReference type="GO" id="GO:0015347">
    <property type="term" value="F:sodium-independent organic anion transmembrane transporter activity"/>
    <property type="evidence" value="ECO:0007669"/>
    <property type="project" value="TreeGrafter"/>
</dbReference>
<evidence type="ECO:0000256" key="8">
    <source>
        <dbReference type="ARBA" id="ARBA00023065"/>
    </source>
</evidence>
<feature type="transmembrane region" description="Helical" evidence="15">
    <location>
        <begin position="449"/>
        <end position="469"/>
    </location>
</feature>
<dbReference type="PANTHER" id="PTHR11388">
    <property type="entry name" value="ORGANIC ANION TRANSPORTER"/>
    <property type="match status" value="1"/>
</dbReference>
<dbReference type="InterPro" id="IPR036058">
    <property type="entry name" value="Kazal_dom_sf"/>
</dbReference>
<dbReference type="PROSITE" id="PS50850">
    <property type="entry name" value="MFS"/>
    <property type="match status" value="1"/>
</dbReference>
<dbReference type="InterPro" id="IPR002350">
    <property type="entry name" value="Kazal_dom"/>
</dbReference>
<dbReference type="Proteomes" id="UP000553862">
    <property type="component" value="Unassembled WGS sequence"/>
</dbReference>
<sequence>MEVSSKENTHFFSNNTILPVDRSSFKSESSASKEKQSCCGGIKIFLGALSFVYFAKALSGSYLKSTITQIERRFDIPSSLVGVIDGSFEIGNLLIIILVSYFGAKLHRPRIIGAGCLIMSAGTFLIAMPQFFMGRYRYERFPSTINSTVSLSPCLQDKSQTPLSALEKSQAKINAGCEKEAGSSMWIYVLLGNLLRGIGETPIQPLGIAYIDDYAVEENAALYIGCVQTVAIIGPIFGFLLGSLCAKLYVDIGFVDLDSVTISPKDVQWVGAWWLGYLIAGLISILAGIPFWFLPRHLPKPEGRKDSSTSSEHSRFITEDNKDQGTSSWQQAKIAEMAKGNSLDIIPAVILSLACLLFLLFCLADFLPSLKNLFGNPVYILYLCASIIQFNSLIGMVTYKPKYIEQQYGQTSSKTNFVIGLINIPAVAFGIFSGGLIMKRFGVGVVGAAKLSLGSSFFGYLLLLSLFAMGCGNSEVAGLTVSYHGAKPMSDHEQALFSECNSGCSCSRNDWDPICGENGVTYVSPCLAGCRASSGTGKNTVFFNCSCVVGTFESSQSSSAVVGPCQKGNECPKMFLYFLVISVITSYTLSVGGTPGYILLLRCIKPHLKSFALGIYTLAIRVLAGIPAPVYFGVAIDTTCLKWGSKRCGGRGACRLYDASALRYVYLGLTLVLGTVSIFFSVAVLWVLRKKSSPQDETLSANGERGACGTKSRKDNFVNSDQFIQSTYWPEKETRL</sequence>
<comment type="caution">
    <text evidence="19">The sequence shown here is derived from an EMBL/GenBank/DDBJ whole genome shotgun (WGS) entry which is preliminary data.</text>
</comment>
<dbReference type="FunFam" id="3.30.60.30:FF:000048">
    <property type="entry name" value="Solute carrier organic anion transporter family member"/>
    <property type="match status" value="1"/>
</dbReference>
<evidence type="ECO:0000256" key="3">
    <source>
        <dbReference type="ARBA" id="ARBA00022448"/>
    </source>
</evidence>
<proteinExistence type="inferred from homology"/>
<feature type="domain" description="Kazal-like" evidence="18">
    <location>
        <begin position="494"/>
        <end position="549"/>
    </location>
</feature>
<comment type="caution">
    <text evidence="15">Lacks conserved residue(s) required for the propagation of feature annotation.</text>
</comment>
<dbReference type="GO" id="GO:0043252">
    <property type="term" value="P:sodium-independent organic anion transport"/>
    <property type="evidence" value="ECO:0007669"/>
    <property type="project" value="TreeGrafter"/>
</dbReference>
<keyword evidence="5 15" id="KW-0812">Transmembrane</keyword>
<reference evidence="19 20" key="1">
    <citation type="submission" date="2019-09" db="EMBL/GenBank/DDBJ databases">
        <title>Bird 10,000 Genomes (B10K) Project - Family phase.</title>
        <authorList>
            <person name="Zhang G."/>
        </authorList>
    </citation>
    <scope>NUCLEOTIDE SEQUENCE [LARGE SCALE GENOMIC DNA]</scope>
    <source>
        <strain evidence="19">OUT-0049</strain>
        <tissue evidence="19">Muscle</tissue>
    </source>
</reference>
<evidence type="ECO:0000256" key="4">
    <source>
        <dbReference type="ARBA" id="ARBA00022475"/>
    </source>
</evidence>
<dbReference type="PROSITE" id="PS51465">
    <property type="entry name" value="KAZAL_2"/>
    <property type="match status" value="1"/>
</dbReference>
<evidence type="ECO:0000313" key="20">
    <source>
        <dbReference type="Proteomes" id="UP000553862"/>
    </source>
</evidence>
<keyword evidence="6 15" id="KW-1133">Transmembrane helix</keyword>
<evidence type="ECO:0000256" key="15">
    <source>
        <dbReference type="RuleBase" id="RU362056"/>
    </source>
</evidence>
<feature type="transmembrane region" description="Helical" evidence="15">
    <location>
        <begin position="613"/>
        <end position="636"/>
    </location>
</feature>
<dbReference type="Pfam" id="PF03137">
    <property type="entry name" value="OATP"/>
    <property type="match status" value="1"/>
</dbReference>
<dbReference type="GO" id="GO:0015125">
    <property type="term" value="F:bile acid transmembrane transporter activity"/>
    <property type="evidence" value="ECO:0007669"/>
    <property type="project" value="TreeGrafter"/>
</dbReference>
<keyword evidence="20" id="KW-1185">Reference proteome</keyword>
<comment type="catalytic activity">
    <reaction evidence="13">
        <text>L-thyroxine(out) = L-thyroxine(in)</text>
        <dbReference type="Rhea" id="RHEA:71819"/>
        <dbReference type="ChEBI" id="CHEBI:58448"/>
    </reaction>
</comment>
<feature type="transmembrane region" description="Helical" evidence="15">
    <location>
        <begin position="345"/>
        <end position="367"/>
    </location>
</feature>
<keyword evidence="4" id="KW-1003">Cell membrane</keyword>
<evidence type="ECO:0000313" key="19">
    <source>
        <dbReference type="EMBL" id="NXV57481.1"/>
    </source>
</evidence>
<evidence type="ECO:0000256" key="5">
    <source>
        <dbReference type="ARBA" id="ARBA00022692"/>
    </source>
</evidence>
<evidence type="ECO:0000256" key="16">
    <source>
        <dbReference type="SAM" id="MobiDB-lite"/>
    </source>
</evidence>
<feature type="transmembrane region" description="Helical" evidence="15">
    <location>
        <begin position="574"/>
        <end position="601"/>
    </location>
</feature>
<evidence type="ECO:0000256" key="11">
    <source>
        <dbReference type="ARBA" id="ARBA00023180"/>
    </source>
</evidence>
<feature type="non-terminal residue" evidence="19">
    <location>
        <position position="1"/>
    </location>
</feature>
<keyword evidence="9 15" id="KW-0472">Membrane</keyword>
<dbReference type="GO" id="GO:0006811">
    <property type="term" value="P:monoatomic ion transport"/>
    <property type="evidence" value="ECO:0007669"/>
    <property type="project" value="UniProtKB-KW"/>
</dbReference>
<comment type="catalytic activity">
    <reaction evidence="12">
        <text>3,3',5'-triiodo-L-thyronine(out) = 3,3',5'-triiodo-L-thyronine(in)</text>
        <dbReference type="Rhea" id="RHEA:71815"/>
        <dbReference type="ChEBI" id="CHEBI:57261"/>
    </reaction>
</comment>